<evidence type="ECO:0000313" key="2">
    <source>
        <dbReference type="EMBL" id="UZA71583.1"/>
    </source>
</evidence>
<gene>
    <name evidence="1" type="ORF">CFBP1590__5302</name>
    <name evidence="2" type="ORF">EZZ81_26445</name>
</gene>
<dbReference type="EMBL" id="CP036495">
    <property type="protein sequence ID" value="UZA71583.1"/>
    <property type="molecule type" value="Genomic_DNA"/>
</dbReference>
<reference evidence="1 3" key="1">
    <citation type="submission" date="2017-05" db="EMBL/GenBank/DDBJ databases">
        <authorList>
            <person name="Song R."/>
            <person name="Chenine A.L."/>
            <person name="Ruprecht R.M."/>
        </authorList>
    </citation>
    <scope>NUCLEOTIDE SEQUENCE [LARGE SCALE GENOMIC DNA]</scope>
    <source>
        <strain evidence="1 3">CFBP 1590</strain>
    </source>
</reference>
<proteinExistence type="predicted"/>
<evidence type="ECO:0000313" key="3">
    <source>
        <dbReference type="Proteomes" id="UP000196842"/>
    </source>
</evidence>
<dbReference type="Proteomes" id="UP001163644">
    <property type="component" value="Chromosome"/>
</dbReference>
<dbReference type="KEGG" id="pvd:CFBP1590__5302"/>
<organism evidence="1 3">
    <name type="scientific">Pseudomonas viridiflava</name>
    <name type="common">Phytomonas viridiflava</name>
    <dbReference type="NCBI Taxonomy" id="33069"/>
    <lineage>
        <taxon>Bacteria</taxon>
        <taxon>Pseudomonadati</taxon>
        <taxon>Pseudomonadota</taxon>
        <taxon>Gammaproteobacteria</taxon>
        <taxon>Pseudomonadales</taxon>
        <taxon>Pseudomonadaceae</taxon>
        <taxon>Pseudomonas</taxon>
    </lineage>
</organism>
<dbReference type="AlphaFoldDB" id="A0A1Y6JSF9"/>
<dbReference type="EMBL" id="LT855380">
    <property type="protein sequence ID" value="SMS12888.1"/>
    <property type="molecule type" value="Genomic_DNA"/>
</dbReference>
<evidence type="ECO:0000313" key="1">
    <source>
        <dbReference type="EMBL" id="SMS12888.1"/>
    </source>
</evidence>
<dbReference type="Proteomes" id="UP000196842">
    <property type="component" value="Chromosome I"/>
</dbReference>
<protein>
    <submittedName>
        <fullName evidence="1">Uncharacterized protein</fullName>
    </submittedName>
</protein>
<name>A0A1Y6JSF9_PSEVI</name>
<dbReference type="GeneID" id="47767124"/>
<dbReference type="RefSeq" id="WP_127051615.1">
    <property type="nucleotide sequence ID" value="NZ_CP036495.1"/>
</dbReference>
<sequence length="159" mass="18711">MKNKFQIALKNSEIPEFFKGAGQYFSPDPDWGVHLHIRNWRDLCEYLENLDTKNDENQILENSFIVYLNSLKQSYDDAESLAYNISGYYSMREDYAFMSRDGYDLIKALTPEKKSIIGKLFRLLRRDYHSQNIGKPVITLEKLLDRIRNNGCTLDLEKL</sequence>
<accession>A0A1Y6JSF9</accession>
<reference evidence="2" key="2">
    <citation type="submission" date="2019-02" db="EMBL/GenBank/DDBJ databases">
        <authorList>
            <person name="Lutz S."/>
            <person name="Schori C."/>
            <person name="Ahrens C.H."/>
            <person name="Gueguen E."/>
        </authorList>
    </citation>
    <scope>NUCLEOTIDE SEQUENCE</scope>
    <source>
        <strain evidence="2">Psy35</strain>
    </source>
</reference>